<organism evidence="1 2">
    <name type="scientific">Arthrobacter cheniae</name>
    <dbReference type="NCBI Taxonomy" id="1258888"/>
    <lineage>
        <taxon>Bacteria</taxon>
        <taxon>Bacillati</taxon>
        <taxon>Actinomycetota</taxon>
        <taxon>Actinomycetes</taxon>
        <taxon>Micrococcales</taxon>
        <taxon>Micrococcaceae</taxon>
        <taxon>Arthrobacter</taxon>
    </lineage>
</organism>
<dbReference type="Proteomes" id="UP000272560">
    <property type="component" value="Unassembled WGS sequence"/>
</dbReference>
<dbReference type="AlphaFoldDB" id="A0A3A5MDD8"/>
<name>A0A3A5MDD8_9MICC</name>
<dbReference type="InterPro" id="IPR025447">
    <property type="entry name" value="DUF4192"/>
</dbReference>
<evidence type="ECO:0000313" key="2">
    <source>
        <dbReference type="Proteomes" id="UP000272560"/>
    </source>
</evidence>
<protein>
    <submittedName>
        <fullName evidence="1">DUF4192 domain-containing protein</fullName>
    </submittedName>
</protein>
<comment type="caution">
    <text evidence="1">The sequence shown here is derived from an EMBL/GenBank/DDBJ whole genome shotgun (WGS) entry which is preliminary data.</text>
</comment>
<keyword evidence="2" id="KW-1185">Reference proteome</keyword>
<dbReference type="OrthoDB" id="4954868at2"/>
<dbReference type="Pfam" id="PF13830">
    <property type="entry name" value="DUF4192"/>
    <property type="match status" value="2"/>
</dbReference>
<gene>
    <name evidence="1" type="ORF">D6T63_11565</name>
</gene>
<accession>A0A3A5MDD8</accession>
<proteinExistence type="predicted"/>
<evidence type="ECO:0000313" key="1">
    <source>
        <dbReference type="EMBL" id="RJT79237.1"/>
    </source>
</evidence>
<dbReference type="EMBL" id="QZVT01000005">
    <property type="protein sequence ID" value="RJT79237.1"/>
    <property type="molecule type" value="Genomic_DNA"/>
</dbReference>
<sequence>MTSSISPAPGSPTSSPFAVTSPADMLSYIPHALGFMPEESLVVLTTSGRKLGATLRVDLPPDGSDLLVFAQGVLSFLRGDAGADGSLVVVYARQEWARGAPAPRVPMVLKLEAVLGAAGLPVGGGWFVSAGGWRDYFCMDADCCPWPGQPLDAVVDSALNAELIFGGSAFHPSAPEAVFREAPAVVARSGTSATTIPAVEDAQAHYAACCAGHWTDEAQFHATSAVWDAVLQDAGGFRVDVEPDLAGFLLASVESRTIRDFLLASACVGSVTALEGATACCLLEQSEEPDGFQERAGGRETGLTIGASVTPWVPEVVMPGELRTAVGAAEAALPVAICRIASGDNRDPSRREDAGEDAAQLYADVLAGRFTGKIDWRRVDSMTLVLGGLACAAEGESRAAVLTMCAWFEYARGRGSRAAVFLDAAEQAVPGYRLARLLQELLRRGGLPAWARIRSTAWTAEAGRTSRRAA</sequence>
<reference evidence="1 2" key="1">
    <citation type="submission" date="2018-09" db="EMBL/GenBank/DDBJ databases">
        <title>Novel species of Arthrobacter.</title>
        <authorList>
            <person name="Liu Q."/>
            <person name="Xin Y.-H."/>
        </authorList>
    </citation>
    <scope>NUCLEOTIDE SEQUENCE [LARGE SCALE GENOMIC DNA]</scope>
    <source>
        <strain evidence="1 2">Hz2</strain>
    </source>
</reference>
<dbReference type="RefSeq" id="WP_120149181.1">
    <property type="nucleotide sequence ID" value="NZ_QZVT01000005.1"/>
</dbReference>